<dbReference type="InterPro" id="IPR007711">
    <property type="entry name" value="HigB-1"/>
</dbReference>
<keyword evidence="2" id="KW-1185">Reference proteome</keyword>
<reference evidence="1 2" key="1">
    <citation type="submission" date="2019-12" db="EMBL/GenBank/DDBJ databases">
        <title>Corynebacterium sp. nov., isolated from feces of the Anser Albifrons in China.</title>
        <authorList>
            <person name="Liu Q."/>
        </authorList>
    </citation>
    <scope>NUCLEOTIDE SEQUENCE [LARGE SCALE GENOMIC DNA]</scope>
    <source>
        <strain evidence="1 2">4H37-19</strain>
    </source>
</reference>
<evidence type="ECO:0008006" key="3">
    <source>
        <dbReference type="Google" id="ProtNLM"/>
    </source>
</evidence>
<dbReference type="Pfam" id="PF05015">
    <property type="entry name" value="HigB-like_toxin"/>
    <property type="match status" value="1"/>
</dbReference>
<dbReference type="Proteomes" id="UP000516320">
    <property type="component" value="Chromosome"/>
</dbReference>
<protein>
    <recommendedName>
        <fullName evidence="3">Plasmid maintenance system killer</fullName>
    </recommendedName>
</protein>
<proteinExistence type="predicted"/>
<dbReference type="InterPro" id="IPR035093">
    <property type="entry name" value="RelE/ParE_toxin_dom_sf"/>
</dbReference>
<dbReference type="AlphaFoldDB" id="A0A7H0SQA8"/>
<name>A0A7H0SQA8_9CORY</name>
<dbReference type="SUPFAM" id="SSF143011">
    <property type="entry name" value="RelE-like"/>
    <property type="match status" value="1"/>
</dbReference>
<sequence length="93" mass="10942">MIESFKGKIAPQIWNREAPKKFDSRLHRRTYIKLVSIHQARSLQDIALTPGTNLEALKGDRKGQYSIRINSQWRICFTWEDGKAREVEVVDYH</sequence>
<dbReference type="PANTHER" id="PTHR40266">
    <property type="entry name" value="TOXIN HIGB-1"/>
    <property type="match status" value="1"/>
</dbReference>
<organism evidence="1 2">
    <name type="scientific">Corynebacterium poyangense</name>
    <dbReference type="NCBI Taxonomy" id="2684405"/>
    <lineage>
        <taxon>Bacteria</taxon>
        <taxon>Bacillati</taxon>
        <taxon>Actinomycetota</taxon>
        <taxon>Actinomycetes</taxon>
        <taxon>Mycobacteriales</taxon>
        <taxon>Corynebacteriaceae</taxon>
        <taxon>Corynebacterium</taxon>
    </lineage>
</organism>
<gene>
    <name evidence="1" type="ORF">GP475_08840</name>
</gene>
<evidence type="ECO:0000313" key="2">
    <source>
        <dbReference type="Proteomes" id="UP000516320"/>
    </source>
</evidence>
<dbReference type="RefSeq" id="WP_187974046.1">
    <property type="nucleotide sequence ID" value="NZ_CP046884.1"/>
</dbReference>
<dbReference type="PANTHER" id="PTHR40266:SF2">
    <property type="entry name" value="TOXIN HIGB-1"/>
    <property type="match status" value="1"/>
</dbReference>
<evidence type="ECO:0000313" key="1">
    <source>
        <dbReference type="EMBL" id="QNQ90733.1"/>
    </source>
</evidence>
<dbReference type="Gene3D" id="3.30.2310.20">
    <property type="entry name" value="RelE-like"/>
    <property type="match status" value="1"/>
</dbReference>
<dbReference type="KEGG" id="cpoy:GP475_08840"/>
<accession>A0A7H0SQA8</accession>
<dbReference type="EMBL" id="CP046884">
    <property type="protein sequence ID" value="QNQ90733.1"/>
    <property type="molecule type" value="Genomic_DNA"/>
</dbReference>